<feature type="DNA-binding region" description="OmpR/PhoB-type" evidence="4">
    <location>
        <begin position="120"/>
        <end position="228"/>
    </location>
</feature>
<dbReference type="SMART" id="SM00862">
    <property type="entry name" value="Trans_reg_C"/>
    <property type="match status" value="1"/>
</dbReference>
<protein>
    <submittedName>
        <fullName evidence="6">Winged helix-turn-helix domain-containing protein</fullName>
    </submittedName>
</protein>
<keyword evidence="2 4" id="KW-0238">DNA-binding</keyword>
<dbReference type="Gene3D" id="1.10.10.10">
    <property type="entry name" value="Winged helix-like DNA-binding domain superfamily/Winged helix DNA-binding domain"/>
    <property type="match status" value="1"/>
</dbReference>
<reference evidence="6 7" key="1">
    <citation type="submission" date="2021-03" db="EMBL/GenBank/DDBJ databases">
        <title>Enterococcal diversity collection.</title>
        <authorList>
            <person name="Gilmore M.S."/>
            <person name="Schwartzman J."/>
            <person name="Van Tyne D."/>
            <person name="Martin M."/>
            <person name="Earl A.M."/>
            <person name="Manson A.L."/>
            <person name="Straub T."/>
            <person name="Salamzade R."/>
            <person name="Saavedra J."/>
            <person name="Lebreton F."/>
            <person name="Prichula J."/>
            <person name="Schaufler K."/>
            <person name="Gaca A."/>
            <person name="Sgardioli B."/>
            <person name="Wagenaar J."/>
            <person name="Strong T."/>
        </authorList>
    </citation>
    <scope>NUCLEOTIDE SEQUENCE [LARGE SCALE GENOMIC DNA]</scope>
    <source>
        <strain evidence="6 7">669A</strain>
    </source>
</reference>
<dbReference type="PROSITE" id="PS51755">
    <property type="entry name" value="OMPR_PHOB"/>
    <property type="match status" value="1"/>
</dbReference>
<evidence type="ECO:0000256" key="3">
    <source>
        <dbReference type="ARBA" id="ARBA00023163"/>
    </source>
</evidence>
<dbReference type="EMBL" id="JAFREM010000013">
    <property type="protein sequence ID" value="MBO1306238.1"/>
    <property type="molecule type" value="Genomic_DNA"/>
</dbReference>
<dbReference type="InterPro" id="IPR001867">
    <property type="entry name" value="OmpR/PhoB-type_DNA-bd"/>
</dbReference>
<name>A0ABS3L9D2_9ENTE</name>
<evidence type="ECO:0000256" key="2">
    <source>
        <dbReference type="ARBA" id="ARBA00023125"/>
    </source>
</evidence>
<evidence type="ECO:0000313" key="6">
    <source>
        <dbReference type="EMBL" id="MBO1306238.1"/>
    </source>
</evidence>
<organism evidence="6 7">
    <name type="scientific">Candidatus Enterococcus moelleringii</name>
    <dbReference type="NCBI Taxonomy" id="2815325"/>
    <lineage>
        <taxon>Bacteria</taxon>
        <taxon>Bacillati</taxon>
        <taxon>Bacillota</taxon>
        <taxon>Bacilli</taxon>
        <taxon>Lactobacillales</taxon>
        <taxon>Enterococcaceae</taxon>
        <taxon>Enterococcus</taxon>
    </lineage>
</organism>
<dbReference type="Pfam" id="PF00486">
    <property type="entry name" value="Trans_reg_C"/>
    <property type="match status" value="1"/>
</dbReference>
<dbReference type="InterPro" id="IPR036388">
    <property type="entry name" value="WH-like_DNA-bd_sf"/>
</dbReference>
<dbReference type="SUPFAM" id="SSF46894">
    <property type="entry name" value="C-terminal effector domain of the bipartite response regulators"/>
    <property type="match status" value="1"/>
</dbReference>
<gene>
    <name evidence="6" type="ORF">JZO70_08710</name>
</gene>
<keyword evidence="3" id="KW-0804">Transcription</keyword>
<accession>A0ABS3L9D2</accession>
<proteinExistence type="predicted"/>
<evidence type="ECO:0000256" key="4">
    <source>
        <dbReference type="PROSITE-ProRule" id="PRU01091"/>
    </source>
</evidence>
<dbReference type="RefSeq" id="WP_207673168.1">
    <property type="nucleotide sequence ID" value="NZ_JAFREM010000013.1"/>
</dbReference>
<evidence type="ECO:0000256" key="1">
    <source>
        <dbReference type="ARBA" id="ARBA00023015"/>
    </source>
</evidence>
<dbReference type="CDD" id="cd00383">
    <property type="entry name" value="trans_reg_C"/>
    <property type="match status" value="1"/>
</dbReference>
<feature type="domain" description="OmpR/PhoB-type" evidence="5">
    <location>
        <begin position="120"/>
        <end position="228"/>
    </location>
</feature>
<evidence type="ECO:0000313" key="7">
    <source>
        <dbReference type="Proteomes" id="UP000664601"/>
    </source>
</evidence>
<evidence type="ECO:0000259" key="5">
    <source>
        <dbReference type="PROSITE" id="PS51755"/>
    </source>
</evidence>
<dbReference type="InterPro" id="IPR016032">
    <property type="entry name" value="Sig_transdc_resp-reg_C-effctor"/>
</dbReference>
<keyword evidence="7" id="KW-1185">Reference proteome</keyword>
<dbReference type="Proteomes" id="UP000664601">
    <property type="component" value="Unassembled WGS sequence"/>
</dbReference>
<keyword evidence="1" id="KW-0805">Transcription regulation</keyword>
<comment type="caution">
    <text evidence="6">The sequence shown here is derived from an EMBL/GenBank/DDBJ whole genome shotgun (WGS) entry which is preliminary data.</text>
</comment>
<sequence>MSQVLLLTKNILSNQALQERLQQLNYEVWCSAQLVEQVQRFGTPPSVIQQFQGVIFSKTICDYEAEALLGFFARYPIAILRETEKMPAAEEQTSWLEQGLHGWVLEEESLISLREKLAQTQTAVMQKMDATNNRVVPFPNGDAKRELEALQVHLTGKERKLMDLLIKAQGELMTRKEICEAIWTEGETPSNMSQLSCMVNRIKRKFEEQGVEGKVIVTHWGKGYQLSEAFYQQCVGYDKRTINKYF</sequence>